<name>A0AAE9I191_9BURK</name>
<evidence type="ECO:0000313" key="1">
    <source>
        <dbReference type="EMBL" id="URF04132.1"/>
    </source>
</evidence>
<gene>
    <name evidence="1" type="ORF">M5D45_16910</name>
</gene>
<proteinExistence type="predicted"/>
<organism evidence="1 2">
    <name type="scientific">Cupriavidus campinensis</name>
    <dbReference type="NCBI Taxonomy" id="151783"/>
    <lineage>
        <taxon>Bacteria</taxon>
        <taxon>Pseudomonadati</taxon>
        <taxon>Pseudomonadota</taxon>
        <taxon>Betaproteobacteria</taxon>
        <taxon>Burkholderiales</taxon>
        <taxon>Burkholderiaceae</taxon>
        <taxon>Cupriavidus</taxon>
    </lineage>
</organism>
<protein>
    <submittedName>
        <fullName evidence="1">Uncharacterized protein</fullName>
    </submittedName>
</protein>
<accession>A0AAE9I191</accession>
<dbReference type="Proteomes" id="UP001056132">
    <property type="component" value="Chromosome 1"/>
</dbReference>
<dbReference type="RefSeq" id="WP_250024907.1">
    <property type="nucleotide sequence ID" value="NZ_CP097330.1"/>
</dbReference>
<reference evidence="1" key="2">
    <citation type="submission" date="2022-05" db="EMBL/GenBank/DDBJ databases">
        <authorList>
            <person name="Kunte H.-J."/>
        </authorList>
    </citation>
    <scope>NUCLEOTIDE SEQUENCE</scope>
    <source>
        <strain evidence="1">G5</strain>
    </source>
</reference>
<evidence type="ECO:0000313" key="2">
    <source>
        <dbReference type="Proteomes" id="UP001056132"/>
    </source>
</evidence>
<dbReference type="EMBL" id="CP097330">
    <property type="protein sequence ID" value="URF04132.1"/>
    <property type="molecule type" value="Genomic_DNA"/>
</dbReference>
<sequence length="258" mass="29305">MNNMKHHTTANTGNMKNSQYFEALVEFIGTTPVPPEKIRLTQRKVKELAANATDNPRDNVRENYEILYHTQEAILDVVEARYGKCDEDIDTYMHPVLRDAENNKHTGSVIWSLKDQPRTFGIGVGSFAESWEQVFYELCHETVHLLNPVLDIKQFRVSALEEGVAVKFAEETYEIFIAIYTCNGPLVTPTSNKSSSYFKAFSIAKKIPDNILKLIRKEFGKFSAVDNASLLMQIAPACITAHEAQQMCDAFDYSFCQF</sequence>
<dbReference type="KEGG" id="ccam:M5D45_16910"/>
<dbReference type="AlphaFoldDB" id="A0AAE9I191"/>
<reference evidence="1" key="1">
    <citation type="journal article" date="2022" name="Microbiol. Resour. Announc.">
        <title>Genome Sequence of Cupriavidus campinensis Strain G5, a Member of a Bacterial Consortium Capable of Polyethylene Degradation.</title>
        <authorList>
            <person name="Schneider B."/>
            <person name="Pfeiffer F."/>
            <person name="Dyall-Smith M."/>
            <person name="Kunte H.J."/>
        </authorList>
    </citation>
    <scope>NUCLEOTIDE SEQUENCE</scope>
    <source>
        <strain evidence="1">G5</strain>
    </source>
</reference>